<keyword evidence="2" id="KW-1185">Reference proteome</keyword>
<protein>
    <submittedName>
        <fullName evidence="1">Uncharacterized protein</fullName>
    </submittedName>
</protein>
<reference evidence="1" key="1">
    <citation type="submission" date="2023-04" db="EMBL/GenBank/DDBJ databases">
        <title>Isolation and Characterization of Novel Plasmid-specific Phages Infecting Bacteria Carrying Diverse Conjugative Plasmids.</title>
        <authorList>
            <person name="Parra B."/>
            <person name="Cockx B."/>
            <person name="Lutz V.T."/>
            <person name="Bronsted L."/>
            <person name="Smets B.F."/>
            <person name="Dechesne A."/>
        </authorList>
    </citation>
    <scope>NUCLEOTIDE SEQUENCE</scope>
</reference>
<accession>A0AAF0R9K3</accession>
<organism evidence="1 2">
    <name type="scientific">phage PKM.Lu.22.1</name>
    <dbReference type="NCBI Taxonomy" id="3049197"/>
    <lineage>
        <taxon>Viruses</taxon>
        <taxon>Duplodnaviria</taxon>
        <taxon>Heunggongvirae</taxon>
        <taxon>Uroviricota</taxon>
        <taxon>Caudoviricetes</taxon>
        <taxon>Grimontviridae</taxon>
    </lineage>
</organism>
<evidence type="ECO:0000313" key="1">
    <source>
        <dbReference type="EMBL" id="WHS68355.1"/>
    </source>
</evidence>
<sequence>MQFTWTNNNIKRLERLIKKHSVEEVAEKMGTTVTVIIGACSRFKISRAKHRQPYTDKDDDFIRKWAGIRPRDWIAKKLNRSVNSVTNRASTVLHIFLRLHK</sequence>
<dbReference type="Proteomes" id="UP001223176">
    <property type="component" value="Segment"/>
</dbReference>
<proteinExistence type="predicted"/>
<name>A0AAF0R9K3_9CAUD</name>
<evidence type="ECO:0000313" key="2">
    <source>
        <dbReference type="Proteomes" id="UP001223176"/>
    </source>
</evidence>
<dbReference type="EMBL" id="OQ829281">
    <property type="protein sequence ID" value="WHS68355.1"/>
    <property type="molecule type" value="Genomic_DNA"/>
</dbReference>